<dbReference type="PANTHER" id="PTHR34383:SF3">
    <property type="entry name" value="POLYPHOSPHATE:AMP PHOSPHOTRANSFERASE"/>
    <property type="match status" value="1"/>
</dbReference>
<dbReference type="PANTHER" id="PTHR34383">
    <property type="entry name" value="POLYPHOSPHATE:AMP PHOSPHOTRANSFERASE-RELATED"/>
    <property type="match status" value="1"/>
</dbReference>
<evidence type="ECO:0000259" key="1">
    <source>
        <dbReference type="Pfam" id="PF03976"/>
    </source>
</evidence>
<accession>A0A0C1RJC2</accession>
<feature type="domain" description="Polyphosphate kinase-2-related" evidence="1">
    <location>
        <begin position="3"/>
        <end position="53"/>
    </location>
</feature>
<organism evidence="2">
    <name type="scientific">Tolypothrix bouteillei VB521301</name>
    <dbReference type="NCBI Taxonomy" id="1479485"/>
    <lineage>
        <taxon>Bacteria</taxon>
        <taxon>Bacillati</taxon>
        <taxon>Cyanobacteriota</taxon>
        <taxon>Cyanophyceae</taxon>
        <taxon>Nostocales</taxon>
        <taxon>Tolypothrichaceae</taxon>
        <taxon>Tolypothrix</taxon>
    </lineage>
</organism>
<dbReference type="InterPro" id="IPR027417">
    <property type="entry name" value="P-loop_NTPase"/>
</dbReference>
<dbReference type="STRING" id="1479485.DA73_0211005"/>
<dbReference type="Gene3D" id="3.40.50.300">
    <property type="entry name" value="P-loop containing nucleotide triphosphate hydrolases"/>
    <property type="match status" value="1"/>
</dbReference>
<comment type="caution">
    <text evidence="2">The sequence shown here is derived from an EMBL/GenBank/DDBJ whole genome shotgun (WGS) entry which is preliminary data.</text>
</comment>
<dbReference type="InterPro" id="IPR022488">
    <property type="entry name" value="PPK2-related"/>
</dbReference>
<evidence type="ECO:0000313" key="2">
    <source>
        <dbReference type="EMBL" id="KIE12110.1"/>
    </source>
</evidence>
<gene>
    <name evidence="2" type="ORF">DA73_0211005</name>
</gene>
<dbReference type="Pfam" id="PF03976">
    <property type="entry name" value="PPK2"/>
    <property type="match status" value="1"/>
</dbReference>
<name>A0A0C1RJC2_9CYAN</name>
<dbReference type="EMBL" id="JHEG02000037">
    <property type="protein sequence ID" value="KIE12110.1"/>
    <property type="molecule type" value="Genomic_DNA"/>
</dbReference>
<proteinExistence type="predicted"/>
<reference evidence="2" key="1">
    <citation type="journal article" date="2015" name="Genome Announc.">
        <title>Draft Genome Sequence of Tolypothrix boutellei Strain VB521301.</title>
        <authorList>
            <person name="Chandrababunaidu M.M."/>
            <person name="Singh D."/>
            <person name="Sen D."/>
            <person name="Bhan S."/>
            <person name="Das S."/>
            <person name="Gupta A."/>
            <person name="Adhikary S.P."/>
            <person name="Tripathy S."/>
        </authorList>
    </citation>
    <scope>NUCLEOTIDE SEQUENCE</scope>
    <source>
        <strain evidence="2">VB521301</strain>
    </source>
</reference>
<dbReference type="AlphaFoldDB" id="A0A0C1RJC2"/>
<protein>
    <recommendedName>
        <fullName evidence="1">Polyphosphate kinase-2-related domain-containing protein</fullName>
    </recommendedName>
</protein>
<sequence length="68" mass="7803">MLWDDYQAAFEDAINYCSTAHAPWYVVPANKKWYRNLVIARTIADTLESMNPQYPPAETGLDKIVIPD</sequence>